<keyword evidence="3" id="KW-1185">Reference proteome</keyword>
<evidence type="ECO:0000313" key="2">
    <source>
        <dbReference type="EMBL" id="TPH18968.1"/>
    </source>
</evidence>
<dbReference type="Proteomes" id="UP000315303">
    <property type="component" value="Unassembled WGS sequence"/>
</dbReference>
<dbReference type="AlphaFoldDB" id="A0A502L4W8"/>
<evidence type="ECO:0000256" key="1">
    <source>
        <dbReference type="SAM" id="Phobius"/>
    </source>
</evidence>
<dbReference type="RefSeq" id="WP_140601127.1">
    <property type="nucleotide sequence ID" value="NZ_SAWY01000002.1"/>
</dbReference>
<proteinExistence type="predicted"/>
<name>A0A502L4W8_9GAMM</name>
<protein>
    <submittedName>
        <fullName evidence="2">Uncharacterized protein</fullName>
    </submittedName>
</protein>
<dbReference type="OrthoDB" id="9848646at2"/>
<keyword evidence="1" id="KW-1133">Transmembrane helix</keyword>
<keyword evidence="1" id="KW-0472">Membrane</keyword>
<reference evidence="2 3" key="1">
    <citation type="submission" date="2019-01" db="EMBL/GenBank/DDBJ databases">
        <title>Litorilituus lipolytica sp. nov., isolated from intertidal sand of the Yellow Sea in China.</title>
        <authorList>
            <person name="Liu A."/>
        </authorList>
    </citation>
    <scope>NUCLEOTIDE SEQUENCE [LARGE SCALE GENOMIC DNA]</scope>
    <source>
        <strain evidence="2 3">RZ04</strain>
    </source>
</reference>
<keyword evidence="1" id="KW-0812">Transmembrane</keyword>
<gene>
    <name evidence="2" type="ORF">EPA86_01340</name>
</gene>
<sequence>MNIISNLDKRMLLAGVGCAVIILLIDIFNRVLLPGANVKEKEDVNIEIVKFNRTSINGNDFINQYFSSLLAIEKELEQKTKAAQDKLANDRLAKSQQNKAIVKPDILRVAKLVGVISQNGERKAVIEYKNKTGKISLITLPSGKSFAEGKVTQVGVDFVEIEIEGTLAKLPLFKNKNMTFSGEKNKGK</sequence>
<evidence type="ECO:0000313" key="3">
    <source>
        <dbReference type="Proteomes" id="UP000315303"/>
    </source>
</evidence>
<organism evidence="2 3">
    <name type="scientific">Litorilituus lipolyticus</name>
    <dbReference type="NCBI Taxonomy" id="2491017"/>
    <lineage>
        <taxon>Bacteria</taxon>
        <taxon>Pseudomonadati</taxon>
        <taxon>Pseudomonadota</taxon>
        <taxon>Gammaproteobacteria</taxon>
        <taxon>Alteromonadales</taxon>
        <taxon>Colwelliaceae</taxon>
        <taxon>Litorilituus</taxon>
    </lineage>
</organism>
<comment type="caution">
    <text evidence="2">The sequence shown here is derived from an EMBL/GenBank/DDBJ whole genome shotgun (WGS) entry which is preliminary data.</text>
</comment>
<feature type="transmembrane region" description="Helical" evidence="1">
    <location>
        <begin position="12"/>
        <end position="33"/>
    </location>
</feature>
<accession>A0A502L4W8</accession>
<dbReference type="EMBL" id="SAWY01000002">
    <property type="protein sequence ID" value="TPH18968.1"/>
    <property type="molecule type" value="Genomic_DNA"/>
</dbReference>